<evidence type="ECO:0000313" key="3">
    <source>
        <dbReference type="Proteomes" id="UP000469949"/>
    </source>
</evidence>
<feature type="domain" description="3'-5' exoribonuclease Rv2179c-like" evidence="1">
    <location>
        <begin position="9"/>
        <end position="181"/>
    </location>
</feature>
<evidence type="ECO:0000259" key="1">
    <source>
        <dbReference type="Pfam" id="PF16473"/>
    </source>
</evidence>
<name>A0A833JA13_9HYPH</name>
<dbReference type="Proteomes" id="UP000469949">
    <property type="component" value="Unassembled WGS sequence"/>
</dbReference>
<dbReference type="RefSeq" id="WP_152275551.1">
    <property type="nucleotide sequence ID" value="NZ_WEKV01000001.1"/>
</dbReference>
<comment type="caution">
    <text evidence="2">The sequence shown here is derived from an EMBL/GenBank/DDBJ whole genome shotgun (WGS) entry which is preliminary data.</text>
</comment>
<reference evidence="2 3" key="1">
    <citation type="submission" date="2019-10" db="EMBL/GenBank/DDBJ databases">
        <title>Draft Genome Sequence of the Caffeine Degrading Methylotroph Methylorubrum populi PINKEL.</title>
        <authorList>
            <person name="Dawson S.C."/>
            <person name="Zhang X."/>
            <person name="Wright M.E."/>
            <person name="Sharma G."/>
            <person name="Langner J.T."/>
            <person name="Ditty J.L."/>
            <person name="Subuyuj G.A."/>
        </authorList>
    </citation>
    <scope>NUCLEOTIDE SEQUENCE [LARGE SCALE GENOMIC DNA]</scope>
    <source>
        <strain evidence="2 3">Pinkel</strain>
    </source>
</reference>
<dbReference type="GO" id="GO:0003676">
    <property type="term" value="F:nucleic acid binding"/>
    <property type="evidence" value="ECO:0007669"/>
    <property type="project" value="InterPro"/>
</dbReference>
<protein>
    <recommendedName>
        <fullName evidence="1">3'-5' exoribonuclease Rv2179c-like domain-containing protein</fullName>
    </recommendedName>
</protein>
<evidence type="ECO:0000313" key="2">
    <source>
        <dbReference type="EMBL" id="KAB7788013.1"/>
    </source>
</evidence>
<dbReference type="Pfam" id="PF16473">
    <property type="entry name" value="Rv2179c-like"/>
    <property type="match status" value="1"/>
</dbReference>
<sequence length="197" mass="21339">MAQDTHAVTHVMVDIETLGTAPGSAILSIGAVAFDPFTEVLGEEAEWHISLHSCTAAGLTMDPSTLLWWLEQSDAARAATFKGRGAGNRLLFVLQEFSGWLSSVRSLYAPRIWAHGASFDPILLDAAYRAVGEKAPWDFRDLRDTRTIFDLAGISSLAEYRCANDVHHSALSDAKVQARAVGDAYRLLGLVKPEVAA</sequence>
<dbReference type="EMBL" id="WEKV01000001">
    <property type="protein sequence ID" value="KAB7788013.1"/>
    <property type="molecule type" value="Genomic_DNA"/>
</dbReference>
<gene>
    <name evidence="2" type="ORF">F8B43_0018</name>
</gene>
<dbReference type="SUPFAM" id="SSF53098">
    <property type="entry name" value="Ribonuclease H-like"/>
    <property type="match status" value="1"/>
</dbReference>
<proteinExistence type="predicted"/>
<dbReference type="Gene3D" id="3.30.420.10">
    <property type="entry name" value="Ribonuclease H-like superfamily/Ribonuclease H"/>
    <property type="match status" value="1"/>
</dbReference>
<dbReference type="InterPro" id="IPR033390">
    <property type="entry name" value="Rv2179c-like"/>
</dbReference>
<dbReference type="InterPro" id="IPR036397">
    <property type="entry name" value="RNaseH_sf"/>
</dbReference>
<dbReference type="InterPro" id="IPR012337">
    <property type="entry name" value="RNaseH-like_sf"/>
</dbReference>
<organism evidence="2 3">
    <name type="scientific">Methylorubrum populi</name>
    <dbReference type="NCBI Taxonomy" id="223967"/>
    <lineage>
        <taxon>Bacteria</taxon>
        <taxon>Pseudomonadati</taxon>
        <taxon>Pseudomonadota</taxon>
        <taxon>Alphaproteobacteria</taxon>
        <taxon>Hyphomicrobiales</taxon>
        <taxon>Methylobacteriaceae</taxon>
        <taxon>Methylorubrum</taxon>
    </lineage>
</organism>
<dbReference type="AlphaFoldDB" id="A0A833JA13"/>
<accession>A0A833JA13</accession>